<comment type="subcellular location">
    <subcellularLocation>
        <location evidence="1">Cell membrane</location>
        <topology evidence="1">Multi-pass membrane protein</topology>
    </subcellularLocation>
</comment>
<feature type="transmembrane region" description="Helical" evidence="8">
    <location>
        <begin position="422"/>
        <end position="446"/>
    </location>
</feature>
<keyword evidence="7 8" id="KW-0472">Membrane</keyword>
<evidence type="ECO:0000259" key="9">
    <source>
        <dbReference type="Pfam" id="PF02517"/>
    </source>
</evidence>
<feature type="transmembrane region" description="Helical" evidence="8">
    <location>
        <begin position="227"/>
        <end position="245"/>
    </location>
</feature>
<evidence type="ECO:0000256" key="5">
    <source>
        <dbReference type="ARBA" id="ARBA00022801"/>
    </source>
</evidence>
<proteinExistence type="predicted"/>
<dbReference type="Proteomes" id="UP000182160">
    <property type="component" value="Unassembled WGS sequence"/>
</dbReference>
<feature type="transmembrane region" description="Helical" evidence="8">
    <location>
        <begin position="508"/>
        <end position="528"/>
    </location>
</feature>
<evidence type="ECO:0000256" key="1">
    <source>
        <dbReference type="ARBA" id="ARBA00004651"/>
    </source>
</evidence>
<sequence>MEQTSAHSGLPHRALWLGALYVAEMAVLVAAFQVLSDIECRATAVETACRGLRWVALWVVCAASLLGVYLWARPEARAGFARITGTAPGGRGWALLHGAGLLVTFAPLVVVPAVDMNQIFHLVFPVLCAGAAMAAAGGLFWLARPGAWSGWLSGRAASVLAICGVAAAIPGIVVLAGPLWTVQALTDVTFIAVYLMLRLFSDVVVVNPEAYIIGTQEFRVEVAETCSGIEGLVLITAFLALYAVLFRDDLRLRRFGLVIWPLALLASWVFNTVRITALILIGAHVSPELAVNGFHSFAGWIMFTALAVWVLVVVNRSRYALQHDARSEARSALPPLAQDDVAGRIVPFIVFALSGMLVQAFWAAPALGYPLQVGLMLGALWWARATVVRYLDWPSPLAVLAGLGVGVAWIVTAPPADPVPEALAGLGAGAFALWAVLRILGTVALVPVIEELIFRGYVQARIDRGTPLSRVAAIAVSAGLFALVHGRWIEAALAGVVFSLLYMRHGRLADAMAAHASANALIAAVALWRGDWALI</sequence>
<dbReference type="GO" id="GO:0006508">
    <property type="term" value="P:proteolysis"/>
    <property type="evidence" value="ECO:0007669"/>
    <property type="project" value="UniProtKB-KW"/>
</dbReference>
<dbReference type="InterPro" id="IPR026392">
    <property type="entry name" value="Exo/Archaeosortase_dom"/>
</dbReference>
<feature type="transmembrane region" description="Helical" evidence="8">
    <location>
        <begin position="257"/>
        <end position="285"/>
    </location>
</feature>
<feature type="transmembrane region" description="Helical" evidence="8">
    <location>
        <begin position="369"/>
        <end position="385"/>
    </location>
</feature>
<dbReference type="InterPro" id="IPR003675">
    <property type="entry name" value="Rce1/LyrA-like_dom"/>
</dbReference>
<feature type="transmembrane region" description="Helical" evidence="8">
    <location>
        <begin position="345"/>
        <end position="363"/>
    </location>
</feature>
<evidence type="ECO:0000256" key="2">
    <source>
        <dbReference type="ARBA" id="ARBA00022475"/>
    </source>
</evidence>
<keyword evidence="4 8" id="KW-0812">Transmembrane</keyword>
<evidence type="ECO:0000256" key="8">
    <source>
        <dbReference type="SAM" id="Phobius"/>
    </source>
</evidence>
<dbReference type="AlphaFoldDB" id="A0A1H8BKF7"/>
<feature type="transmembrane region" description="Helical" evidence="8">
    <location>
        <begin position="55"/>
        <end position="72"/>
    </location>
</feature>
<evidence type="ECO:0000256" key="4">
    <source>
        <dbReference type="ARBA" id="ARBA00022692"/>
    </source>
</evidence>
<reference evidence="10 11" key="1">
    <citation type="submission" date="2016-10" db="EMBL/GenBank/DDBJ databases">
        <authorList>
            <person name="de Groot N.N."/>
        </authorList>
    </citation>
    <scope>NUCLEOTIDE SEQUENCE [LARGE SCALE GENOMIC DNA]</scope>
    <source>
        <strain evidence="10 11">DSM 11457</strain>
    </source>
</reference>
<dbReference type="GO" id="GO:0080120">
    <property type="term" value="P:CAAX-box protein maturation"/>
    <property type="evidence" value="ECO:0007669"/>
    <property type="project" value="UniProtKB-ARBA"/>
</dbReference>
<dbReference type="EMBL" id="FOBO01000008">
    <property type="protein sequence ID" value="SEM83272.1"/>
    <property type="molecule type" value="Genomic_DNA"/>
</dbReference>
<evidence type="ECO:0000313" key="10">
    <source>
        <dbReference type="EMBL" id="SEM83272.1"/>
    </source>
</evidence>
<dbReference type="InterPro" id="IPR026420">
    <property type="entry name" value="Exo_VPEID"/>
</dbReference>
<dbReference type="Pfam" id="PF02517">
    <property type="entry name" value="Rce1-like"/>
    <property type="match status" value="1"/>
</dbReference>
<feature type="transmembrane region" description="Helical" evidence="8">
    <location>
        <begin position="467"/>
        <end position="488"/>
    </location>
</feature>
<keyword evidence="2" id="KW-1003">Cell membrane</keyword>
<dbReference type="InterPro" id="IPR014346">
    <property type="entry name" value="Prenyl_protease-related"/>
</dbReference>
<keyword evidence="6 8" id="KW-1133">Transmembrane helix</keyword>
<dbReference type="InterPro" id="IPR019127">
    <property type="entry name" value="Exosortase"/>
</dbReference>
<dbReference type="GO" id="GO:0005886">
    <property type="term" value="C:plasma membrane"/>
    <property type="evidence" value="ECO:0007669"/>
    <property type="project" value="UniProtKB-SubCell"/>
</dbReference>
<name>A0A1H8BKF7_9RHOB</name>
<protein>
    <recommendedName>
        <fullName evidence="9">CAAX prenyl protease 2/Lysostaphin resistance protein A-like domain-containing protein</fullName>
    </recommendedName>
</protein>
<dbReference type="Pfam" id="PF09721">
    <property type="entry name" value="Exosortase_EpsH"/>
    <property type="match status" value="1"/>
</dbReference>
<feature type="transmembrane region" description="Helical" evidence="8">
    <location>
        <begin position="155"/>
        <end position="176"/>
    </location>
</feature>
<dbReference type="NCBIfam" id="TIGR04162">
    <property type="entry name" value="exo_VPEID"/>
    <property type="match status" value="1"/>
</dbReference>
<evidence type="ECO:0000256" key="7">
    <source>
        <dbReference type="ARBA" id="ARBA00023136"/>
    </source>
</evidence>
<gene>
    <name evidence="10" type="ORF">SAMN04488077_108145</name>
</gene>
<dbReference type="NCBIfam" id="TIGR04178">
    <property type="entry name" value="exo_archaeo"/>
    <property type="match status" value="1"/>
</dbReference>
<feature type="transmembrane region" description="Helical" evidence="8">
    <location>
        <begin position="14"/>
        <end position="35"/>
    </location>
</feature>
<feature type="transmembrane region" description="Helical" evidence="8">
    <location>
        <begin position="92"/>
        <end position="110"/>
    </location>
</feature>
<feature type="transmembrane region" description="Helical" evidence="8">
    <location>
        <begin position="397"/>
        <end position="416"/>
    </location>
</feature>
<feature type="transmembrane region" description="Helical" evidence="8">
    <location>
        <begin position="122"/>
        <end position="143"/>
    </location>
</feature>
<dbReference type="RefSeq" id="WP_074786093.1">
    <property type="nucleotide sequence ID" value="NZ_FOBO01000008.1"/>
</dbReference>
<feature type="transmembrane region" description="Helical" evidence="8">
    <location>
        <begin position="297"/>
        <end position="314"/>
    </location>
</feature>
<evidence type="ECO:0000313" key="11">
    <source>
        <dbReference type="Proteomes" id="UP000182160"/>
    </source>
</evidence>
<feature type="transmembrane region" description="Helical" evidence="8">
    <location>
        <begin position="188"/>
        <end position="207"/>
    </location>
</feature>
<organism evidence="10 11">
    <name type="scientific">Roseovarius tolerans</name>
    <dbReference type="NCBI Taxonomy" id="74031"/>
    <lineage>
        <taxon>Bacteria</taxon>
        <taxon>Pseudomonadati</taxon>
        <taxon>Pseudomonadota</taxon>
        <taxon>Alphaproteobacteria</taxon>
        <taxon>Rhodobacterales</taxon>
        <taxon>Roseobacteraceae</taxon>
        <taxon>Roseovarius</taxon>
    </lineage>
</organism>
<accession>A0A1H8BKF7</accession>
<dbReference type="NCBIfam" id="TIGR03008">
    <property type="entry name" value="pepcterm_CAAX"/>
    <property type="match status" value="1"/>
</dbReference>
<keyword evidence="3" id="KW-0645">Protease</keyword>
<evidence type="ECO:0000256" key="6">
    <source>
        <dbReference type="ARBA" id="ARBA00022989"/>
    </source>
</evidence>
<keyword evidence="5" id="KW-0378">Hydrolase</keyword>
<feature type="domain" description="CAAX prenyl protease 2/Lysostaphin resistance protein A-like" evidence="9">
    <location>
        <begin position="434"/>
        <end position="521"/>
    </location>
</feature>
<evidence type="ECO:0000256" key="3">
    <source>
        <dbReference type="ARBA" id="ARBA00022670"/>
    </source>
</evidence>
<dbReference type="GO" id="GO:0004175">
    <property type="term" value="F:endopeptidase activity"/>
    <property type="evidence" value="ECO:0007669"/>
    <property type="project" value="UniProtKB-ARBA"/>
</dbReference>